<feature type="binding site" evidence="9">
    <location>
        <begin position="88"/>
        <end position="91"/>
    </location>
    <ligand>
        <name>a ribonucleoside 5'-phosphate</name>
        <dbReference type="ChEBI" id="CHEBI:58043"/>
    </ligand>
</feature>
<keyword evidence="4 9" id="KW-0418">Kinase</keyword>
<comment type="subcellular location">
    <subcellularLocation>
        <location evidence="9">Cytoplasm</location>
    </subcellularLocation>
    <subcellularLocation>
        <location evidence="9">Nucleus</location>
    </subcellularLocation>
</comment>
<sequence>MYNVVFILGPPGAGKGTLCSMVQEQLGYKHLSAGELLREERNRKGSEFGELIENHIKNGTIVPVEITCKLLRNAMTQAKDVKGFLIDGFPRNQDNLDGWEKEMNECANVQFVLNLICPEEVCINRCLGRGQGRSDDNVESLTKRIKTFHEQTLPIINHYKTLGLVKDIEAIETPTKIFAETKFAFDEAEHHEIKA</sequence>
<dbReference type="CDD" id="cd01428">
    <property type="entry name" value="ADK"/>
    <property type="match status" value="1"/>
</dbReference>
<dbReference type="Gene3D" id="3.40.50.300">
    <property type="entry name" value="P-loop containing nucleotide triphosphate hydrolases"/>
    <property type="match status" value="1"/>
</dbReference>
<organism evidence="10 11">
    <name type="scientific">Parastrongyloides trichosuri</name>
    <name type="common">Possum-specific nematode worm</name>
    <dbReference type="NCBI Taxonomy" id="131310"/>
    <lineage>
        <taxon>Eukaryota</taxon>
        <taxon>Metazoa</taxon>
        <taxon>Ecdysozoa</taxon>
        <taxon>Nematoda</taxon>
        <taxon>Chromadorea</taxon>
        <taxon>Rhabditida</taxon>
        <taxon>Tylenchina</taxon>
        <taxon>Panagrolaimomorpha</taxon>
        <taxon>Strongyloidoidea</taxon>
        <taxon>Strongyloididae</taxon>
        <taxon>Parastrongyloides</taxon>
    </lineage>
</organism>
<dbReference type="GO" id="GO:0036430">
    <property type="term" value="F:CMP kinase activity"/>
    <property type="evidence" value="ECO:0007669"/>
    <property type="project" value="RHEA"/>
</dbReference>
<dbReference type="PROSITE" id="PS00113">
    <property type="entry name" value="ADENYLATE_KINASE"/>
    <property type="match status" value="1"/>
</dbReference>
<feature type="region of interest" description="NMPbind" evidence="9">
    <location>
        <begin position="32"/>
        <end position="62"/>
    </location>
</feature>
<comment type="function">
    <text evidence="9">Catalyzes the phosphorylation of pyrimidine nucleoside monophosphates at the expense of ATP. Plays an important role in de novo pyrimidine nucleotide biosynthesis. Has preference for UMP and CMP as phosphate acceptors.</text>
</comment>
<name>A0A0N4ZN38_PARTI</name>
<comment type="catalytic activity">
    <reaction evidence="9">
        <text>dCMP + ATP = dCDP + ADP</text>
        <dbReference type="Rhea" id="RHEA:25094"/>
        <dbReference type="ChEBI" id="CHEBI:30616"/>
        <dbReference type="ChEBI" id="CHEBI:57566"/>
        <dbReference type="ChEBI" id="CHEBI:58593"/>
        <dbReference type="ChEBI" id="CHEBI:456216"/>
        <dbReference type="EC" id="2.7.4.14"/>
    </reaction>
</comment>
<keyword evidence="2 9" id="KW-0808">Transferase</keyword>
<dbReference type="Pfam" id="PF00406">
    <property type="entry name" value="ADK"/>
    <property type="match status" value="1"/>
</dbReference>
<feature type="binding site" evidence="9">
    <location>
        <position position="133"/>
    </location>
    <ligand>
        <name>a ribonucleoside 5'-phosphate</name>
        <dbReference type="ChEBI" id="CHEBI:58043"/>
    </ligand>
</feature>
<comment type="subunit">
    <text evidence="9">Monomer.</text>
</comment>
<evidence type="ECO:0000256" key="4">
    <source>
        <dbReference type="ARBA" id="ARBA00022777"/>
    </source>
</evidence>
<feature type="binding site" evidence="9">
    <location>
        <position position="172"/>
    </location>
    <ligand>
        <name>ATP</name>
        <dbReference type="ChEBI" id="CHEBI:30616"/>
    </ligand>
</feature>
<feature type="binding site" evidence="9">
    <location>
        <position position="144"/>
    </location>
    <ligand>
        <name>a ribonucleoside 5'-phosphate</name>
        <dbReference type="ChEBI" id="CHEBI:58043"/>
    </ligand>
</feature>
<feature type="binding site" evidence="9">
    <location>
        <begin position="12"/>
        <end position="17"/>
    </location>
    <ligand>
        <name>ATP</name>
        <dbReference type="ChEBI" id="CHEBI:30616"/>
    </ligand>
</feature>
<dbReference type="EC" id="2.7.4.14" evidence="9"/>
<dbReference type="GO" id="GO:0005737">
    <property type="term" value="C:cytoplasm"/>
    <property type="evidence" value="ECO:0007669"/>
    <property type="project" value="UniProtKB-SubCell"/>
</dbReference>
<keyword evidence="6 9" id="KW-0665">Pyrimidine biosynthesis</keyword>
<comment type="cofactor">
    <cofactor evidence="9">
        <name>Mg(2+)</name>
        <dbReference type="ChEBI" id="CHEBI:18420"/>
    </cofactor>
    <text evidence="9">Binds 1 Mg(2+) ion per monomer.</text>
</comment>
<dbReference type="InterPro" id="IPR027417">
    <property type="entry name" value="P-loop_NTPase"/>
</dbReference>
<evidence type="ECO:0000256" key="7">
    <source>
        <dbReference type="ARBA" id="ARBA00023242"/>
    </source>
</evidence>
<evidence type="ECO:0000313" key="10">
    <source>
        <dbReference type="Proteomes" id="UP000038045"/>
    </source>
</evidence>
<comment type="domain">
    <text evidence="9">Consists of three domains, a large central CORE domain and two small peripheral domains, NMPbind and LID, which undergo movements during catalysis. The LID domain closes over the site of phosphoryl transfer upon ATP binding. Assembling and dissambling the active center during each catalytic cycle provides an effective means to prevent ATP hydrolysis.</text>
</comment>
<keyword evidence="1 9" id="KW-0963">Cytoplasm</keyword>
<evidence type="ECO:0000256" key="1">
    <source>
        <dbReference type="ARBA" id="ARBA00022490"/>
    </source>
</evidence>
<evidence type="ECO:0000256" key="2">
    <source>
        <dbReference type="ARBA" id="ARBA00022679"/>
    </source>
</evidence>
<keyword evidence="10" id="KW-1185">Reference proteome</keyword>
<dbReference type="HAMAP" id="MF_00235">
    <property type="entry name" value="Adenylate_kinase_Adk"/>
    <property type="match status" value="1"/>
</dbReference>
<protein>
    <recommendedName>
        <fullName evidence="9">UMP-CMP kinase</fullName>
        <ecNumber evidence="9">2.7.4.14</ecNumber>
    </recommendedName>
    <alternativeName>
        <fullName evidence="9">Deoxycytidylate kinase</fullName>
        <shortName evidence="9">CK</shortName>
        <shortName evidence="9">dCMP kinase</shortName>
    </alternativeName>
    <alternativeName>
        <fullName evidence="9">Uridine monophosphate/cytidine monophosphate kinase</fullName>
        <shortName evidence="9">UMP/CMP kinase</shortName>
        <shortName evidence="9">UMP/CMPK</shortName>
    </alternativeName>
</protein>
<feature type="binding site" evidence="9">
    <location>
        <position position="95"/>
    </location>
    <ligand>
        <name>CMP</name>
        <dbReference type="ChEBI" id="CHEBI:60377"/>
    </ligand>
</feature>
<dbReference type="GO" id="GO:0036431">
    <property type="term" value="F:dCMP kinase activity"/>
    <property type="evidence" value="ECO:0007669"/>
    <property type="project" value="RHEA"/>
</dbReference>
<dbReference type="InterPro" id="IPR000850">
    <property type="entry name" value="Adenylat/UMP-CMP_kin"/>
</dbReference>
<feature type="binding site" evidence="9">
    <location>
        <begin position="60"/>
        <end position="62"/>
    </location>
    <ligand>
        <name>a ribonucleoside 5'-phosphate</name>
        <dbReference type="ChEBI" id="CHEBI:58043"/>
    </ligand>
</feature>
<evidence type="ECO:0000256" key="6">
    <source>
        <dbReference type="ARBA" id="ARBA00022975"/>
    </source>
</evidence>
<evidence type="ECO:0000256" key="9">
    <source>
        <dbReference type="HAMAP-Rule" id="MF_03172"/>
    </source>
</evidence>
<dbReference type="NCBIfam" id="TIGR01359">
    <property type="entry name" value="UMP_CMP_kin_fam"/>
    <property type="match status" value="1"/>
</dbReference>
<keyword evidence="5 9" id="KW-0067">ATP-binding</keyword>
<dbReference type="AlphaFoldDB" id="A0A0N4ZN38"/>
<dbReference type="SUPFAM" id="SSF52540">
    <property type="entry name" value="P-loop containing nucleoside triphosphate hydrolases"/>
    <property type="match status" value="1"/>
</dbReference>
<evidence type="ECO:0000256" key="5">
    <source>
        <dbReference type="ARBA" id="ARBA00022840"/>
    </source>
</evidence>
<dbReference type="HAMAP" id="MF_03172">
    <property type="entry name" value="Adenylate_kinase_UMP_CMP_kin"/>
    <property type="match status" value="1"/>
</dbReference>
<proteinExistence type="inferred from homology"/>
<keyword evidence="3 9" id="KW-0547">Nucleotide-binding</keyword>
<accession>A0A0N4ZN38</accession>
<feature type="binding site" evidence="9">
    <location>
        <position position="129"/>
    </location>
    <ligand>
        <name>ATP</name>
        <dbReference type="ChEBI" id="CHEBI:30616"/>
    </ligand>
</feature>
<dbReference type="GO" id="GO:0033862">
    <property type="term" value="F:UMP kinase activity"/>
    <property type="evidence" value="ECO:0007669"/>
    <property type="project" value="RHEA"/>
</dbReference>
<dbReference type="PRINTS" id="PR00094">
    <property type="entry name" value="ADENYLTKNASE"/>
</dbReference>
<dbReference type="InterPro" id="IPR006266">
    <property type="entry name" value="UMP_CMP_kinase"/>
</dbReference>
<dbReference type="InterPro" id="IPR033690">
    <property type="entry name" value="Adenylat_kinase_CS"/>
</dbReference>
<dbReference type="GO" id="GO:0006207">
    <property type="term" value="P:'de novo' pyrimidine nucleobase biosynthetic process"/>
    <property type="evidence" value="ECO:0007669"/>
    <property type="project" value="InterPro"/>
</dbReference>
<evidence type="ECO:0000256" key="3">
    <source>
        <dbReference type="ARBA" id="ARBA00022741"/>
    </source>
</evidence>
<dbReference type="GO" id="GO:0005634">
    <property type="term" value="C:nucleus"/>
    <property type="evidence" value="ECO:0007669"/>
    <property type="project" value="UniProtKB-SubCell"/>
</dbReference>
<comment type="catalytic activity">
    <reaction evidence="9">
        <text>CMP + ATP = CDP + ADP</text>
        <dbReference type="Rhea" id="RHEA:11600"/>
        <dbReference type="ChEBI" id="CHEBI:30616"/>
        <dbReference type="ChEBI" id="CHEBI:58069"/>
        <dbReference type="ChEBI" id="CHEBI:60377"/>
        <dbReference type="ChEBI" id="CHEBI:456216"/>
        <dbReference type="EC" id="2.7.4.14"/>
    </reaction>
</comment>
<dbReference type="GO" id="GO:0005524">
    <property type="term" value="F:ATP binding"/>
    <property type="evidence" value="ECO:0007669"/>
    <property type="project" value="UniProtKB-KW"/>
</dbReference>
<evidence type="ECO:0000256" key="8">
    <source>
        <dbReference type="ARBA" id="ARBA00048116"/>
    </source>
</evidence>
<comment type="similarity">
    <text evidence="9">Belongs to the adenylate kinase family. UMP-CMP kinase subfamily.</text>
</comment>
<feature type="binding site" evidence="9">
    <location>
        <position position="38"/>
    </location>
    <ligand>
        <name>a ribonucleoside 5'-phosphate</name>
        <dbReference type="ChEBI" id="CHEBI:58043"/>
    </ligand>
</feature>
<keyword evidence="7 9" id="KW-0539">Nucleus</keyword>
<dbReference type="STRING" id="131310.A0A0N4ZN38"/>
<comment type="catalytic activity">
    <reaction evidence="8 9">
        <text>UMP + ATP = UDP + ADP</text>
        <dbReference type="Rhea" id="RHEA:24400"/>
        <dbReference type="ChEBI" id="CHEBI:30616"/>
        <dbReference type="ChEBI" id="CHEBI:57865"/>
        <dbReference type="ChEBI" id="CHEBI:58223"/>
        <dbReference type="ChEBI" id="CHEBI:456216"/>
        <dbReference type="EC" id="2.7.4.14"/>
    </reaction>
</comment>
<dbReference type="PANTHER" id="PTHR23359">
    <property type="entry name" value="NUCLEOTIDE KINASE"/>
    <property type="match status" value="1"/>
</dbReference>
<dbReference type="WBParaSite" id="PTRK_0000995300.1">
    <property type="protein sequence ID" value="PTRK_0000995300.1"/>
    <property type="gene ID" value="PTRK_0000995300"/>
</dbReference>
<reference evidence="11" key="1">
    <citation type="submission" date="2017-02" db="UniProtKB">
        <authorList>
            <consortium name="WormBaseParasite"/>
        </authorList>
    </citation>
    <scope>IDENTIFICATION</scope>
</reference>
<comment type="caution">
    <text evidence="9">Lacks conserved residue(s) required for the propagation of feature annotation.</text>
</comment>
<dbReference type="GO" id="GO:0006221">
    <property type="term" value="P:pyrimidine nucleotide biosynthetic process"/>
    <property type="evidence" value="ECO:0007669"/>
    <property type="project" value="UniProtKB-UniRule"/>
</dbReference>
<evidence type="ECO:0000313" key="11">
    <source>
        <dbReference type="WBParaSite" id="PTRK_0000995300.1"/>
    </source>
</evidence>
<dbReference type="Proteomes" id="UP000038045">
    <property type="component" value="Unplaced"/>
</dbReference>